<feature type="transmembrane region" description="Helical" evidence="7">
    <location>
        <begin position="221"/>
        <end position="244"/>
    </location>
</feature>
<comment type="caution">
    <text evidence="10">The sequence shown here is derived from an EMBL/GenBank/DDBJ whole genome shotgun (WGS) entry which is preliminary data.</text>
</comment>
<evidence type="ECO:0000256" key="7">
    <source>
        <dbReference type="SAM" id="Phobius"/>
    </source>
</evidence>
<protein>
    <recommendedName>
        <fullName evidence="12">DUF4040 domain-containing protein</fullName>
    </recommendedName>
</protein>
<dbReference type="PANTHER" id="PTHR33932:SF4">
    <property type="entry name" value="NA(+)_H(+) ANTIPORTER SUBUNIT B"/>
    <property type="match status" value="1"/>
</dbReference>
<feature type="transmembrane region" description="Helical" evidence="7">
    <location>
        <begin position="29"/>
        <end position="50"/>
    </location>
</feature>
<keyword evidence="4 7" id="KW-0812">Transmembrane</keyword>
<dbReference type="Pfam" id="PF13244">
    <property type="entry name" value="MbhD"/>
    <property type="match status" value="1"/>
</dbReference>
<evidence type="ECO:0000256" key="5">
    <source>
        <dbReference type="ARBA" id="ARBA00022989"/>
    </source>
</evidence>
<evidence type="ECO:0000313" key="10">
    <source>
        <dbReference type="EMBL" id="MBK5930276.1"/>
    </source>
</evidence>
<comment type="similarity">
    <text evidence="2">Belongs to the CPA3 antiporters (TC 2.A.63) subunit B family.</text>
</comment>
<dbReference type="InterPro" id="IPR050622">
    <property type="entry name" value="CPA3_antiporter_subunitB"/>
</dbReference>
<feature type="domain" description="MrpA C-terminal/MbhD" evidence="9">
    <location>
        <begin position="15"/>
        <end position="79"/>
    </location>
</feature>
<reference evidence="10" key="2">
    <citation type="journal article" date="2020" name="Microorganisms">
        <title>Osmotic Adaptation and Compatible Solute Biosynthesis of Phototrophic Bacteria as Revealed from Genome Analyses.</title>
        <authorList>
            <person name="Imhoff J.F."/>
            <person name="Rahn T."/>
            <person name="Kunzel S."/>
            <person name="Keller A."/>
            <person name="Neulinger S.C."/>
        </authorList>
    </citation>
    <scope>NUCLEOTIDE SEQUENCE</scope>
    <source>
        <strain evidence="10">DSM 4395</strain>
    </source>
</reference>
<comment type="subcellular location">
    <subcellularLocation>
        <location evidence="1">Cell membrane</location>
        <topology evidence="1">Multi-pass membrane protein</topology>
    </subcellularLocation>
</comment>
<feature type="transmembrane region" description="Helical" evidence="7">
    <location>
        <begin position="280"/>
        <end position="301"/>
    </location>
</feature>
<evidence type="ECO:0000256" key="4">
    <source>
        <dbReference type="ARBA" id="ARBA00022692"/>
    </source>
</evidence>
<evidence type="ECO:0000256" key="3">
    <source>
        <dbReference type="ARBA" id="ARBA00022475"/>
    </source>
</evidence>
<evidence type="ECO:0000256" key="2">
    <source>
        <dbReference type="ARBA" id="ARBA00009425"/>
    </source>
</evidence>
<evidence type="ECO:0008006" key="12">
    <source>
        <dbReference type="Google" id="ProtNLM"/>
    </source>
</evidence>
<dbReference type="InterPro" id="IPR025383">
    <property type="entry name" value="MrpA_C/MbhD"/>
</dbReference>
<feature type="transmembrane region" description="Helical" evidence="7">
    <location>
        <begin position="316"/>
        <end position="337"/>
    </location>
</feature>
<evidence type="ECO:0000259" key="8">
    <source>
        <dbReference type="Pfam" id="PF04039"/>
    </source>
</evidence>
<organism evidence="10 11">
    <name type="scientific">Halochromatium salexigens</name>
    <name type="common">Chromatium salexigens</name>
    <dbReference type="NCBI Taxonomy" id="49447"/>
    <lineage>
        <taxon>Bacteria</taxon>
        <taxon>Pseudomonadati</taxon>
        <taxon>Pseudomonadota</taxon>
        <taxon>Gammaproteobacteria</taxon>
        <taxon>Chromatiales</taxon>
        <taxon>Chromatiaceae</taxon>
        <taxon>Halochromatium</taxon>
    </lineage>
</organism>
<dbReference type="EMBL" id="NHSF01000048">
    <property type="protein sequence ID" value="MBK5930276.1"/>
    <property type="molecule type" value="Genomic_DNA"/>
</dbReference>
<keyword evidence="3" id="KW-1003">Cell membrane</keyword>
<evidence type="ECO:0000313" key="11">
    <source>
        <dbReference type="Proteomes" id="UP001296967"/>
    </source>
</evidence>
<feature type="transmembrane region" description="Helical" evidence="7">
    <location>
        <begin position="129"/>
        <end position="151"/>
    </location>
</feature>
<evidence type="ECO:0000256" key="1">
    <source>
        <dbReference type="ARBA" id="ARBA00004651"/>
    </source>
</evidence>
<accession>A0AAJ0UFC0</accession>
<evidence type="ECO:0000259" key="9">
    <source>
        <dbReference type="Pfam" id="PF13244"/>
    </source>
</evidence>
<feature type="domain" description="Na+/H+ antiporter MnhB subunit-related protein" evidence="8">
    <location>
        <begin position="221"/>
        <end position="316"/>
    </location>
</feature>
<keyword evidence="5 7" id="KW-1133">Transmembrane helix</keyword>
<reference evidence="10" key="1">
    <citation type="submission" date="2017-05" db="EMBL/GenBank/DDBJ databases">
        <authorList>
            <person name="Imhoff J.F."/>
            <person name="Rahn T."/>
            <person name="Kuenzel S."/>
            <person name="Neulinger S.C."/>
        </authorList>
    </citation>
    <scope>NUCLEOTIDE SEQUENCE</scope>
    <source>
        <strain evidence="10">DSM 4395</strain>
    </source>
</reference>
<keyword evidence="6 7" id="KW-0472">Membrane</keyword>
<dbReference type="AlphaFoldDB" id="A0AAJ0UFC0"/>
<keyword evidence="11" id="KW-1185">Reference proteome</keyword>
<name>A0AAJ0UFC0_HALSE</name>
<dbReference type="Proteomes" id="UP001296967">
    <property type="component" value="Unassembled WGS sequence"/>
</dbReference>
<feature type="transmembrane region" description="Helical" evidence="7">
    <location>
        <begin position="6"/>
        <end position="24"/>
    </location>
</feature>
<sequence>MNLLPLAIDLVLALTLLWLAWRALSSPDLFRAVVLFIALGLVLGLVWVRLDAVDIALAEIALGAGVTGALLLAALAKLQSAEAETADASTEQEGDWQGCSQALAEPDAKSKPTLTASATMDATGSAMPIALRILLALLLLVPLAGLGWVVWQLWLPAPGLTDLVAARLEASGVAHPVTAVLLNFRGYDTLLELAVLLLALLGVWSLSSAPHLGDEEQEPALAALSRLLAPLMILVAAYLVWVGAHAPGGAFQAGSVLGAAGVLLRLSGWRVPPRATGWPLRLVLVLGVVVFACMGLVVMAFGQPLLGYPPGWAKPALLAIELAATLSIGAILAALFIGGRP</sequence>
<gene>
    <name evidence="10" type="ORF">CCR82_07000</name>
</gene>
<dbReference type="Pfam" id="PF04039">
    <property type="entry name" value="MnhB"/>
    <property type="match status" value="1"/>
</dbReference>
<evidence type="ECO:0000256" key="6">
    <source>
        <dbReference type="ARBA" id="ARBA00023136"/>
    </source>
</evidence>
<proteinExistence type="inferred from homology"/>
<dbReference type="GO" id="GO:0005886">
    <property type="term" value="C:plasma membrane"/>
    <property type="evidence" value="ECO:0007669"/>
    <property type="project" value="UniProtKB-SubCell"/>
</dbReference>
<dbReference type="PANTHER" id="PTHR33932">
    <property type="entry name" value="NA(+)/H(+) ANTIPORTER SUBUNIT B"/>
    <property type="match status" value="1"/>
</dbReference>
<feature type="transmembrane region" description="Helical" evidence="7">
    <location>
        <begin position="190"/>
        <end position="209"/>
    </location>
</feature>
<feature type="transmembrane region" description="Helical" evidence="7">
    <location>
        <begin position="250"/>
        <end position="268"/>
    </location>
</feature>
<feature type="transmembrane region" description="Helical" evidence="7">
    <location>
        <begin position="56"/>
        <end position="76"/>
    </location>
</feature>
<dbReference type="InterPro" id="IPR007182">
    <property type="entry name" value="MnhB"/>
</dbReference>